<feature type="domain" description="HTH lysR-type" evidence="5">
    <location>
        <begin position="3"/>
        <end position="58"/>
    </location>
</feature>
<dbReference type="Pfam" id="PF00126">
    <property type="entry name" value="HTH_1"/>
    <property type="match status" value="1"/>
</dbReference>
<dbReference type="InterPro" id="IPR036388">
    <property type="entry name" value="WH-like_DNA-bd_sf"/>
</dbReference>
<evidence type="ECO:0000256" key="1">
    <source>
        <dbReference type="ARBA" id="ARBA00009437"/>
    </source>
</evidence>
<keyword evidence="2" id="KW-0805">Transcription regulation</keyword>
<evidence type="ECO:0000256" key="4">
    <source>
        <dbReference type="ARBA" id="ARBA00023163"/>
    </source>
</evidence>
<keyword evidence="3" id="KW-0238">DNA-binding</keyword>
<keyword evidence="7" id="KW-1185">Reference proteome</keyword>
<evidence type="ECO:0000256" key="2">
    <source>
        <dbReference type="ARBA" id="ARBA00023015"/>
    </source>
</evidence>
<name>A0A1W1W7I4_SULTA</name>
<dbReference type="InterPro" id="IPR050950">
    <property type="entry name" value="HTH-type_LysR_regulators"/>
</dbReference>
<dbReference type="PRINTS" id="PR00039">
    <property type="entry name" value="HTHLYSR"/>
</dbReference>
<dbReference type="InterPro" id="IPR000847">
    <property type="entry name" value="LysR_HTH_N"/>
</dbReference>
<dbReference type="GO" id="GO:0003700">
    <property type="term" value="F:DNA-binding transcription factor activity"/>
    <property type="evidence" value="ECO:0007669"/>
    <property type="project" value="InterPro"/>
</dbReference>
<reference evidence="7" key="1">
    <citation type="submission" date="2017-04" db="EMBL/GenBank/DDBJ databases">
        <authorList>
            <person name="Varghese N."/>
            <person name="Submissions S."/>
        </authorList>
    </citation>
    <scope>NUCLEOTIDE SEQUENCE [LARGE SCALE GENOMIC DNA]</scope>
    <source>
        <strain evidence="7">DSM 9293</strain>
    </source>
</reference>
<comment type="similarity">
    <text evidence="1">Belongs to the LysR transcriptional regulatory family.</text>
</comment>
<organism evidence="6 7">
    <name type="scientific">Sulfobacillus thermosulfidooxidans (strain DSM 9293 / VKM B-1269 / AT-1)</name>
    <dbReference type="NCBI Taxonomy" id="929705"/>
    <lineage>
        <taxon>Bacteria</taxon>
        <taxon>Bacillati</taxon>
        <taxon>Bacillota</taxon>
        <taxon>Clostridia</taxon>
        <taxon>Eubacteriales</taxon>
        <taxon>Clostridiales Family XVII. Incertae Sedis</taxon>
        <taxon>Sulfobacillus</taxon>
    </lineage>
</organism>
<dbReference type="PROSITE" id="PS50931">
    <property type="entry name" value="HTH_LYSR"/>
    <property type="match status" value="1"/>
</dbReference>
<accession>A0A1W1W7I4</accession>
<dbReference type="OrthoDB" id="9778774at2"/>
<dbReference type="Gene3D" id="1.10.10.10">
    <property type="entry name" value="Winged helix-like DNA-binding domain superfamily/Winged helix DNA-binding domain"/>
    <property type="match status" value="1"/>
</dbReference>
<protein>
    <submittedName>
        <fullName evidence="6">LysR family transcriptional regulator, hydrogen peroxide-inducible genes activator</fullName>
    </submittedName>
</protein>
<evidence type="ECO:0000259" key="5">
    <source>
        <dbReference type="PROSITE" id="PS50931"/>
    </source>
</evidence>
<evidence type="ECO:0000313" key="7">
    <source>
        <dbReference type="Proteomes" id="UP000192660"/>
    </source>
</evidence>
<dbReference type="InterPro" id="IPR036390">
    <property type="entry name" value="WH_DNA-bd_sf"/>
</dbReference>
<dbReference type="GO" id="GO:0005829">
    <property type="term" value="C:cytosol"/>
    <property type="evidence" value="ECO:0007669"/>
    <property type="project" value="TreeGrafter"/>
</dbReference>
<dbReference type="RefSeq" id="WP_020376351.1">
    <property type="nucleotide sequence ID" value="NZ_FWWY01000001.1"/>
</dbReference>
<dbReference type="FunFam" id="1.10.10.10:FF:000001">
    <property type="entry name" value="LysR family transcriptional regulator"/>
    <property type="match status" value="1"/>
</dbReference>
<keyword evidence="4" id="KW-0804">Transcription</keyword>
<dbReference type="GO" id="GO:0003677">
    <property type="term" value="F:DNA binding"/>
    <property type="evidence" value="ECO:0007669"/>
    <property type="project" value="UniProtKB-KW"/>
</dbReference>
<dbReference type="CDD" id="cd05466">
    <property type="entry name" value="PBP2_LTTR_substrate"/>
    <property type="match status" value="1"/>
</dbReference>
<gene>
    <name evidence="6" type="ORF">SAMN00768000_0477</name>
</gene>
<dbReference type="Pfam" id="PF03466">
    <property type="entry name" value="LysR_substrate"/>
    <property type="match status" value="1"/>
</dbReference>
<dbReference type="Proteomes" id="UP000192660">
    <property type="component" value="Unassembled WGS sequence"/>
</dbReference>
<sequence>MEITLRQLACLVAVADHGSISAAAVALDVTQPTVTHQLKLLEDLLGYRLVDRSARGITVRPEGQIVVDRARVILQQTASLADDLVDIRTVHGEVRLGIIQTASAAHFPFVYRSLMTRYPDVHLIVTEGRSMDLVEKVRHGDLDLAVVTLPLMYTDLQVAPLWREELVLIDNPSSSVQEEAITIKQLDGLPFIGLDVGTGLQRHVLALFHENGIQPRLIFQATSIATVIGFVAAGLGISIVPNQAARVYADVGQIVVRHLNPAAFRQLVLIYRPLETMSSAVRVIAQTFITQARRFPRG</sequence>
<dbReference type="AlphaFoldDB" id="A0A1W1W7I4"/>
<dbReference type="PANTHER" id="PTHR30419">
    <property type="entry name" value="HTH-TYPE TRANSCRIPTIONAL REGULATOR YBHD"/>
    <property type="match status" value="1"/>
</dbReference>
<dbReference type="SUPFAM" id="SSF53850">
    <property type="entry name" value="Periplasmic binding protein-like II"/>
    <property type="match status" value="1"/>
</dbReference>
<dbReference type="STRING" id="28034.BFX07_03270"/>
<dbReference type="InterPro" id="IPR005119">
    <property type="entry name" value="LysR_subst-bd"/>
</dbReference>
<proteinExistence type="inferred from homology"/>
<dbReference type="Gene3D" id="3.40.190.10">
    <property type="entry name" value="Periplasmic binding protein-like II"/>
    <property type="match status" value="2"/>
</dbReference>
<dbReference type="EMBL" id="FWWY01000001">
    <property type="protein sequence ID" value="SMC02257.1"/>
    <property type="molecule type" value="Genomic_DNA"/>
</dbReference>
<dbReference type="SUPFAM" id="SSF46785">
    <property type="entry name" value="Winged helix' DNA-binding domain"/>
    <property type="match status" value="1"/>
</dbReference>
<evidence type="ECO:0000313" key="6">
    <source>
        <dbReference type="EMBL" id="SMC02257.1"/>
    </source>
</evidence>
<evidence type="ECO:0000256" key="3">
    <source>
        <dbReference type="ARBA" id="ARBA00023125"/>
    </source>
</evidence>